<dbReference type="InterPro" id="IPR036179">
    <property type="entry name" value="Ig-like_dom_sf"/>
</dbReference>
<dbReference type="Proteomes" id="UP000735302">
    <property type="component" value="Unassembled WGS sequence"/>
</dbReference>
<evidence type="ECO:0000259" key="4">
    <source>
        <dbReference type="PROSITE" id="PS50835"/>
    </source>
</evidence>
<sequence>MEEACVLLLAISFFAACSALRVSTQGTSTVVTEHTEDLVLRCSAMFLNSEDELVRVTWYHIAPPTGSLQEIFTVDVTGEQPVFIFSYRWAGRGMAQPMREGATTVSVMLPARFVTRQDGGRYRCHMRTLLSAAFNEVIVTIHYGPGTSLVISPGGHVQTDEGVELILSCSAQCKPYCNYRWYRKGAMISNASVLRILSLSREDSGLYACQAGNMAGRSIKPVDVRVRVAASVTALSMTIVNDTKSNFPVPLQDEYPKSSGRTGSFGVGKFLTYATVALVCNVSGWPEPTIKWDRPRYVNAEFQRFGLNPLLFHSHVNRLSLTEKSSIAILNNVTCLDNGEYSCSVFNNYGLSSSTSMSGYKKSITLDLSCPPIRISGTTTTFTRNAMSNSQGERQGFVSYLSGTHESTLCQSDLERVETNADVETIVVKFNTTITITACFAGNPKPSLTFGRQNHSSAVHKFRSPFLAHYEHDLSQDQKRSVPDSTPPQISRTKHHQENNDEQFSNKNKSVSDNTISSEDQMTKTVLQESSINARDENNYNNDLNSDVKYLTIKCSTITNSNICVGNISITLSNPDQYGIYVLWATNSLGRSQRKYEVISKQAPLSPYTFQLVNVSSDYACFSWIPGFNGGARQSFHLECYEESEQKRKNVSVPGTGNQEPSRHACYHAIVLSGDRSKREKNSGSHTYEMYSHCLTPLSSLTRYRVILYSSNQYGNSTSPREIIFQTKSISVQSWKTLAPEISFISSTSNLTLESILPTSSPIPSIETEFELGPSGLPEYVSNVFLLHQRMSSENESVDEEIPPEDVGSVNHKRIGANLVRDSQVENDNADFENTEIDSQIQELEYENEDDYIQELIFDEDDLIYGEINDMPFFQFFDAQLPIRDDYLKEEPTGPSTNSNMNVKRKNIEPHNFHLNRRKTPPVHLQKLLLRYSRPHSKLDVTKHDIKSMSISIHNSFFSTTSSRLPISVQPTAPEDVDLINKDLTVSYNKSKFKFVVIFLVTGFTFCIILLIFIFVCMRMRRRQRRLQRLKLKYKQRSAEENSGRRRYSAVEVEDANLMVNRNSSIRGARMSDMHLHAPPIHLPHQAPVDPETLSAYLERMSIRCVANENAVYPTSSLSRPAAPEPLRQIVDLEDLAPQRKLRPTSSTPEGGNINGAFASLIGKKKDNLSFSNSSSPQCTTNFLRVPTITVGEDGDACKNNKRFSFPCPFETDSNNCLFMTSRDLRDVDRLRPPSHHSSYSSLRQGPVLLRMDSSSSGATANYFNLYEGLTFKSTRSRSPSNIYDPLTFEFSPRSNSPSRGGSPLELSVSINREDACETPSINKNMKEGVHKNTSFCGRVNPKQDEIDTYSVHSYTDCMSMPAQALLHKIPNTSAEEQSVCGNIQFNYGLHDNVICTKTRPLSPLLNHSADHSGYEQIVKHSTLFCNDKSIPMQRNDFSGRPKTIQRGFDLKSLWRWSLPKSSKEVPASLHSKNRPQSLRSKEEVNVSTMKPISLSSKKHACSESDKTAQGLNASLKNLKNNGGSEIAESMPMKDTHKNIPVPPALDHDSCLGMEEPIYTDIDEDTYIPMATKTTTTT</sequence>
<evidence type="ECO:0000313" key="5">
    <source>
        <dbReference type="EMBL" id="GFN92927.1"/>
    </source>
</evidence>
<evidence type="ECO:0000256" key="2">
    <source>
        <dbReference type="SAM" id="Phobius"/>
    </source>
</evidence>
<dbReference type="InterPro" id="IPR003599">
    <property type="entry name" value="Ig_sub"/>
</dbReference>
<dbReference type="SMART" id="SM00409">
    <property type="entry name" value="IG"/>
    <property type="match status" value="3"/>
</dbReference>
<dbReference type="Gene3D" id="2.60.40.10">
    <property type="entry name" value="Immunoglobulins"/>
    <property type="match status" value="4"/>
</dbReference>
<dbReference type="InterPro" id="IPR003598">
    <property type="entry name" value="Ig_sub2"/>
</dbReference>
<reference evidence="5 6" key="1">
    <citation type="journal article" date="2021" name="Elife">
        <title>Chloroplast acquisition without the gene transfer in kleptoplastic sea slugs, Plakobranchus ocellatus.</title>
        <authorList>
            <person name="Maeda T."/>
            <person name="Takahashi S."/>
            <person name="Yoshida T."/>
            <person name="Shimamura S."/>
            <person name="Takaki Y."/>
            <person name="Nagai Y."/>
            <person name="Toyoda A."/>
            <person name="Suzuki Y."/>
            <person name="Arimoto A."/>
            <person name="Ishii H."/>
            <person name="Satoh N."/>
            <person name="Nishiyama T."/>
            <person name="Hasebe M."/>
            <person name="Maruyama T."/>
            <person name="Minagawa J."/>
            <person name="Obokata J."/>
            <person name="Shigenobu S."/>
        </authorList>
    </citation>
    <scope>NUCLEOTIDE SEQUENCE [LARGE SCALE GENOMIC DNA]</scope>
</reference>
<comment type="caution">
    <text evidence="5">The sequence shown here is derived from an EMBL/GenBank/DDBJ whole genome shotgun (WGS) entry which is preliminary data.</text>
</comment>
<dbReference type="PANTHER" id="PTHR46013">
    <property type="entry name" value="VASCULAR CELL ADHESION MOLECULE 1"/>
    <property type="match status" value="1"/>
</dbReference>
<dbReference type="PANTHER" id="PTHR46013:SF4">
    <property type="entry name" value="B-CELL RECEPTOR CD22-RELATED"/>
    <property type="match status" value="1"/>
</dbReference>
<keyword evidence="3" id="KW-0732">Signal</keyword>
<dbReference type="PROSITE" id="PS50835">
    <property type="entry name" value="IG_LIKE"/>
    <property type="match status" value="3"/>
</dbReference>
<proteinExistence type="predicted"/>
<keyword evidence="2" id="KW-0472">Membrane</keyword>
<protein>
    <recommendedName>
        <fullName evidence="4">Ig-like domain-containing protein</fullName>
    </recommendedName>
</protein>
<gene>
    <name evidence="5" type="ORF">PoB_001943300</name>
</gene>
<feature type="domain" description="Ig-like" evidence="4">
    <location>
        <begin position="36"/>
        <end position="140"/>
    </location>
</feature>
<feature type="region of interest" description="Disordered" evidence="1">
    <location>
        <begin position="474"/>
        <end position="522"/>
    </location>
</feature>
<keyword evidence="6" id="KW-1185">Reference proteome</keyword>
<dbReference type="InterPro" id="IPR036116">
    <property type="entry name" value="FN3_sf"/>
</dbReference>
<evidence type="ECO:0000256" key="3">
    <source>
        <dbReference type="SAM" id="SignalP"/>
    </source>
</evidence>
<feature type="compositionally biased region" description="Polar residues" evidence="1">
    <location>
        <begin position="502"/>
        <end position="522"/>
    </location>
</feature>
<dbReference type="InterPro" id="IPR013783">
    <property type="entry name" value="Ig-like_fold"/>
</dbReference>
<feature type="chain" id="PRO_5043326959" description="Ig-like domain-containing protein" evidence="3">
    <location>
        <begin position="20"/>
        <end position="1578"/>
    </location>
</feature>
<feature type="domain" description="Ig-like" evidence="4">
    <location>
        <begin position="250"/>
        <end position="358"/>
    </location>
</feature>
<organism evidence="5 6">
    <name type="scientific">Plakobranchus ocellatus</name>
    <dbReference type="NCBI Taxonomy" id="259542"/>
    <lineage>
        <taxon>Eukaryota</taxon>
        <taxon>Metazoa</taxon>
        <taxon>Spiralia</taxon>
        <taxon>Lophotrochozoa</taxon>
        <taxon>Mollusca</taxon>
        <taxon>Gastropoda</taxon>
        <taxon>Heterobranchia</taxon>
        <taxon>Euthyneura</taxon>
        <taxon>Panpulmonata</taxon>
        <taxon>Sacoglossa</taxon>
        <taxon>Placobranchoidea</taxon>
        <taxon>Plakobranchidae</taxon>
        <taxon>Plakobranchus</taxon>
    </lineage>
</organism>
<accession>A0AAV3ZDV7</accession>
<feature type="transmembrane region" description="Helical" evidence="2">
    <location>
        <begin position="995"/>
        <end position="1018"/>
    </location>
</feature>
<dbReference type="Pfam" id="PF13895">
    <property type="entry name" value="Ig_2"/>
    <property type="match status" value="1"/>
</dbReference>
<feature type="signal peptide" evidence="3">
    <location>
        <begin position="1"/>
        <end position="19"/>
    </location>
</feature>
<dbReference type="InterPro" id="IPR007110">
    <property type="entry name" value="Ig-like_dom"/>
</dbReference>
<keyword evidence="2" id="KW-1133">Transmembrane helix</keyword>
<dbReference type="SUPFAM" id="SSF49265">
    <property type="entry name" value="Fibronectin type III"/>
    <property type="match status" value="1"/>
</dbReference>
<feature type="region of interest" description="Disordered" evidence="1">
    <location>
        <begin position="1465"/>
        <end position="1487"/>
    </location>
</feature>
<dbReference type="EMBL" id="BLXT01002301">
    <property type="protein sequence ID" value="GFN92927.1"/>
    <property type="molecule type" value="Genomic_DNA"/>
</dbReference>
<dbReference type="SUPFAM" id="SSF48726">
    <property type="entry name" value="Immunoglobulin"/>
    <property type="match status" value="2"/>
</dbReference>
<dbReference type="CDD" id="cd00096">
    <property type="entry name" value="Ig"/>
    <property type="match status" value="1"/>
</dbReference>
<name>A0AAV3ZDV7_9GAST</name>
<feature type="domain" description="Ig-like" evidence="4">
    <location>
        <begin position="145"/>
        <end position="220"/>
    </location>
</feature>
<keyword evidence="2" id="KW-0812">Transmembrane</keyword>
<dbReference type="SMART" id="SM00408">
    <property type="entry name" value="IGc2"/>
    <property type="match status" value="2"/>
</dbReference>
<evidence type="ECO:0000256" key="1">
    <source>
        <dbReference type="SAM" id="MobiDB-lite"/>
    </source>
</evidence>
<evidence type="ECO:0000313" key="6">
    <source>
        <dbReference type="Proteomes" id="UP000735302"/>
    </source>
</evidence>